<comment type="caution">
    <text evidence="1">The sequence shown here is derived from an EMBL/GenBank/DDBJ whole genome shotgun (WGS) entry which is preliminary data.</text>
</comment>
<dbReference type="EMBL" id="LAZR01036400">
    <property type="protein sequence ID" value="KKL24940.1"/>
    <property type="molecule type" value="Genomic_DNA"/>
</dbReference>
<feature type="non-terminal residue" evidence="1">
    <location>
        <position position="1"/>
    </location>
</feature>
<evidence type="ECO:0000313" key="1">
    <source>
        <dbReference type="EMBL" id="KKL24940.1"/>
    </source>
</evidence>
<dbReference type="AlphaFoldDB" id="A0A0F9BSS1"/>
<organism evidence="1">
    <name type="scientific">marine sediment metagenome</name>
    <dbReference type="NCBI Taxonomy" id="412755"/>
    <lineage>
        <taxon>unclassified sequences</taxon>
        <taxon>metagenomes</taxon>
        <taxon>ecological metagenomes</taxon>
    </lineage>
</organism>
<name>A0A0F9BSS1_9ZZZZ</name>
<proteinExistence type="predicted"/>
<accession>A0A0F9BSS1</accession>
<protein>
    <submittedName>
        <fullName evidence="1">Uncharacterized protein</fullName>
    </submittedName>
</protein>
<sequence length="48" mass="5573">LYQILLIFNSRFQVKEAPVYWAVHLQAKIAGYFAKHGISKMPSEHDII</sequence>
<reference evidence="1" key="1">
    <citation type="journal article" date="2015" name="Nature">
        <title>Complex archaea that bridge the gap between prokaryotes and eukaryotes.</title>
        <authorList>
            <person name="Spang A."/>
            <person name="Saw J.H."/>
            <person name="Jorgensen S.L."/>
            <person name="Zaremba-Niedzwiedzka K."/>
            <person name="Martijn J."/>
            <person name="Lind A.E."/>
            <person name="van Eijk R."/>
            <person name="Schleper C."/>
            <person name="Guy L."/>
            <person name="Ettema T.J."/>
        </authorList>
    </citation>
    <scope>NUCLEOTIDE SEQUENCE</scope>
</reference>
<gene>
    <name evidence="1" type="ORF">LCGC14_2410320</name>
</gene>